<organism evidence="2">
    <name type="scientific">Poeciliopsis prolifica</name>
    <name type="common">blackstripe livebearer</name>
    <dbReference type="NCBI Taxonomy" id="188132"/>
    <lineage>
        <taxon>Eukaryota</taxon>
        <taxon>Metazoa</taxon>
        <taxon>Chordata</taxon>
        <taxon>Craniata</taxon>
        <taxon>Vertebrata</taxon>
        <taxon>Euteleostomi</taxon>
        <taxon>Actinopterygii</taxon>
        <taxon>Neopterygii</taxon>
        <taxon>Teleostei</taxon>
        <taxon>Neoteleostei</taxon>
        <taxon>Acanthomorphata</taxon>
        <taxon>Ovalentaria</taxon>
        <taxon>Atherinomorphae</taxon>
        <taxon>Cyprinodontiformes</taxon>
        <taxon>Poeciliidae</taxon>
        <taxon>Poeciliinae</taxon>
        <taxon>Poeciliopsis</taxon>
    </lineage>
</organism>
<feature type="region of interest" description="Disordered" evidence="1">
    <location>
        <begin position="74"/>
        <end position="106"/>
    </location>
</feature>
<gene>
    <name evidence="2" type="primary">PPUP7735</name>
</gene>
<evidence type="ECO:0000256" key="1">
    <source>
        <dbReference type="SAM" id="MobiDB-lite"/>
    </source>
</evidence>
<dbReference type="AlphaFoldDB" id="A0A0S7EVX8"/>
<reference evidence="2" key="1">
    <citation type="submission" date="2014-12" db="EMBL/GenBank/DDBJ databases">
        <title>Parallel Evolution in Life History Adaptation Evident in the Tissue-Specific Poeciliopsis prolifica transcriptome.</title>
        <authorList>
            <person name="Jue N.K."/>
            <person name="Foley R.J."/>
            <person name="Obergfell C."/>
            <person name="Reznick D.N."/>
            <person name="O'Neill R.J."/>
            <person name="O'Neill M.J."/>
        </authorList>
    </citation>
    <scope>NUCLEOTIDE SEQUENCE</scope>
</reference>
<feature type="compositionally biased region" description="Polar residues" evidence="1">
    <location>
        <begin position="88"/>
        <end position="99"/>
    </location>
</feature>
<protein>
    <submittedName>
        <fullName evidence="2">PPUP7735</fullName>
    </submittedName>
</protein>
<sequence length="136" mass="14878">MPKLKILLDMFCGRSEGLAGGPVDRDGRHNDGRHPAGGEPGSHGRRSAGVGTSLTNQSLTADFGLVSPSAVQVWQPWPSRTRREGSGSRKTTSSPTASQKGCRAKWTGNTWTLSRASPNRGDHQRKRLRRFLREML</sequence>
<evidence type="ECO:0000313" key="2">
    <source>
        <dbReference type="EMBL" id="JAO06499.1"/>
    </source>
</evidence>
<feature type="compositionally biased region" description="Basic and acidic residues" evidence="1">
    <location>
        <begin position="23"/>
        <end position="36"/>
    </location>
</feature>
<proteinExistence type="predicted"/>
<accession>A0A0S7EVX8</accession>
<name>A0A0S7EVX8_9TELE</name>
<feature type="region of interest" description="Disordered" evidence="1">
    <location>
        <begin position="17"/>
        <end position="52"/>
    </location>
</feature>
<dbReference type="EMBL" id="GBYX01475176">
    <property type="protein sequence ID" value="JAO06499.1"/>
    <property type="molecule type" value="Transcribed_RNA"/>
</dbReference>